<accession>G0VA96</accession>
<reference key="2">
    <citation type="submission" date="2011-08" db="EMBL/GenBank/DDBJ databases">
        <title>Genome sequence of Naumovozyma castellii.</title>
        <authorList>
            <person name="Gordon J.L."/>
            <person name="Armisen D."/>
            <person name="Proux-Wera E."/>
            <person name="OhEigeartaigh S.S."/>
            <person name="Byrne K.P."/>
            <person name="Wolfe K.H."/>
        </authorList>
    </citation>
    <scope>NUCLEOTIDE SEQUENCE</scope>
    <source>
        <strain>Type strain:CBS 4309</strain>
    </source>
</reference>
<dbReference type="KEGG" id="ncs:NCAS_0B07420"/>
<proteinExistence type="predicted"/>
<dbReference type="Pfam" id="PF08539">
    <property type="entry name" value="HbrB"/>
    <property type="match status" value="1"/>
</dbReference>
<feature type="compositionally biased region" description="Low complexity" evidence="1">
    <location>
        <begin position="140"/>
        <end position="154"/>
    </location>
</feature>
<feature type="region of interest" description="Disordered" evidence="1">
    <location>
        <begin position="22"/>
        <end position="43"/>
    </location>
</feature>
<organism evidence="2 3">
    <name type="scientific">Naumovozyma castellii</name>
    <name type="common">Yeast</name>
    <name type="synonym">Saccharomyces castellii</name>
    <dbReference type="NCBI Taxonomy" id="27288"/>
    <lineage>
        <taxon>Eukaryota</taxon>
        <taxon>Fungi</taxon>
        <taxon>Dikarya</taxon>
        <taxon>Ascomycota</taxon>
        <taxon>Saccharomycotina</taxon>
        <taxon>Saccharomycetes</taxon>
        <taxon>Saccharomycetales</taxon>
        <taxon>Saccharomycetaceae</taxon>
        <taxon>Naumovozyma</taxon>
    </lineage>
</organism>
<evidence type="ECO:0000256" key="1">
    <source>
        <dbReference type="SAM" id="MobiDB-lite"/>
    </source>
</evidence>
<dbReference type="eggNOG" id="ENOG502RZ40">
    <property type="taxonomic scope" value="Eukaryota"/>
</dbReference>
<evidence type="ECO:0000313" key="2">
    <source>
        <dbReference type="EMBL" id="CCC68826.1"/>
    </source>
</evidence>
<dbReference type="EMBL" id="HE576753">
    <property type="protein sequence ID" value="CCC68826.1"/>
    <property type="molecule type" value="Genomic_DNA"/>
</dbReference>
<dbReference type="Proteomes" id="UP000001640">
    <property type="component" value="Chromosome 2"/>
</dbReference>
<dbReference type="GO" id="GO:0038203">
    <property type="term" value="P:TORC2 signaling"/>
    <property type="evidence" value="ECO:0007669"/>
    <property type="project" value="TreeGrafter"/>
</dbReference>
<dbReference type="InParanoid" id="G0VA96"/>
<name>G0VA96_NAUCA</name>
<dbReference type="OrthoDB" id="2290221at2759"/>
<evidence type="ECO:0008006" key="4">
    <source>
        <dbReference type="Google" id="ProtNLM"/>
    </source>
</evidence>
<dbReference type="HOGENOM" id="CLU_037144_0_0_1"/>
<dbReference type="RefSeq" id="XP_003675197.1">
    <property type="nucleotide sequence ID" value="XM_003675149.1"/>
</dbReference>
<dbReference type="GO" id="GO:0031932">
    <property type="term" value="C:TORC2 complex"/>
    <property type="evidence" value="ECO:0007669"/>
    <property type="project" value="EnsemblFungi"/>
</dbReference>
<dbReference type="STRING" id="1064592.G0VA96"/>
<dbReference type="FunCoup" id="G0VA96">
    <property type="interactions" value="25"/>
</dbReference>
<sequence length="545" mass="62349">MMDSLNRKRSRTLQPLTPIIHDQENKGTRLQPRASRGYTTSSDIIPQTLPDISNENASTFMRSKAPVELQPKWSQVGFQSIFEGDPTQRRSYNSLVTSLSPDEREEYDTKRHFSDSKIGDFGEGLGIRNRNDSKISELGTSDNNNSSIFTSNSSFKEKKRHPSIFSSSKDSNSLSERTSKLFKTKSNKSSSSMSDNLTGKQNAFTKMTRKLFHNKPHRHMSKDNSEIIVPNSLSKFIHSSIGKHRSPVQFIHNTTGALIDSGKSVYSFNPGTLNSANNDVAMTLSQEESFDSTNVAILHDLLKNLPSFEANYKTFNSQELHVLAGNIWVIYCNLLIELFKNQRIWNLPAKIEDINKMLEFYIKLKTDPKSPSSHTRFLNEIEEFITTSLYVFENQIVFNYNNENTMNTALKRLGIIWKVFYQEVYYDVMACLLPLERNFRENTKYWTDGVFSETVGSNTPSVDHLLLKGFRDSIVLPYYQNFIHSNDGASKSFQMYIFSEEEENGVTEEDKLTLLQCFGVLNTIQGNDRNQMIIEELLEGVRMSI</sequence>
<dbReference type="GeneID" id="96902383"/>
<feature type="compositionally biased region" description="Polar residues" evidence="1">
    <location>
        <begin position="164"/>
        <end position="176"/>
    </location>
</feature>
<dbReference type="PANTHER" id="PTHR32428:SF2">
    <property type="entry name" value="TARGET OF RAPAMYCIN COMPLEX 2 SUBUNIT BIT61-RELATED"/>
    <property type="match status" value="1"/>
</dbReference>
<feature type="compositionally biased region" description="Basic and acidic residues" evidence="1">
    <location>
        <begin position="107"/>
        <end position="120"/>
    </location>
</feature>
<keyword evidence="3" id="KW-1185">Reference proteome</keyword>
<evidence type="ECO:0000313" key="3">
    <source>
        <dbReference type="Proteomes" id="UP000001640"/>
    </source>
</evidence>
<dbReference type="PANTHER" id="PTHR32428">
    <property type="entry name" value="TARGET OF RAPAMYCIN COMPLEX 2 SUBUNIT BIT61-RELATED"/>
    <property type="match status" value="1"/>
</dbReference>
<gene>
    <name evidence="2" type="primary">NCAS0B07420</name>
    <name evidence="2" type="ordered locus">NCAS_0B07420</name>
</gene>
<dbReference type="AlphaFoldDB" id="G0VA96"/>
<dbReference type="InterPro" id="IPR013745">
    <property type="entry name" value="Bit61/PRR5"/>
</dbReference>
<reference evidence="2 3" key="1">
    <citation type="journal article" date="2011" name="Proc. Natl. Acad. Sci. U.S.A.">
        <title>Evolutionary erosion of yeast sex chromosomes by mating-type switching accidents.</title>
        <authorList>
            <person name="Gordon J.L."/>
            <person name="Armisen D."/>
            <person name="Proux-Wera E."/>
            <person name="Oheigeartaigh S.S."/>
            <person name="Byrne K.P."/>
            <person name="Wolfe K.H."/>
        </authorList>
    </citation>
    <scope>NUCLEOTIDE SEQUENCE [LARGE SCALE GENOMIC DNA]</scope>
    <source>
        <strain evidence="3">ATCC 76901 / BCRC 22586 / CBS 4309 / NBRC 1992 / NRRL Y-12630</strain>
    </source>
</reference>
<protein>
    <recommendedName>
        <fullName evidence="4">Target of rapamycin complex 2 subunit BIT2</fullName>
    </recommendedName>
</protein>
<feature type="region of interest" description="Disordered" evidence="1">
    <location>
        <begin position="100"/>
        <end position="199"/>
    </location>
</feature>
<dbReference type="OMA" id="WSQVGFQ"/>